<dbReference type="Pfam" id="PF00856">
    <property type="entry name" value="SET"/>
    <property type="match status" value="1"/>
</dbReference>
<dbReference type="PROSITE" id="PS50280">
    <property type="entry name" value="SET"/>
    <property type="match status" value="1"/>
</dbReference>
<feature type="signal peptide" evidence="1">
    <location>
        <begin position="1"/>
        <end position="21"/>
    </location>
</feature>
<sequence>MHILLLPSIAVLATILEIAAALSHHVEEAKHCSWSPLLGRQDQLTCAAPRPKEQTQPTVDWKVEIPELWDEHGERYLPPKAYKLAPPWVGPEQCFTEFCLFSNRDAGQGMALVTTARNAYLTAHYPAPPASGVEPTAFYEEEVPGKGIGLIANRKIRKGEIIMQRVPALLIQDTVHMDLDPEVREQLYQTAVDRLPEATQERFLRQMGNTLFDKVEKNAFRMFVDGDHKHSLHLGVLPEVSRFNHDCRPNVHYRIANLTHTTIAVRDILPGEELTISYIYPQVPKSERQSRLREWGFVCTCSQCTLPPSESSASDNRIRQIKQLEEEIEAIMARGPGGEGLRPEMGGKLVELYLQERLHAYLGPTYTRAALIYSMFGNEQRAREYAREAVGALEREVGPHARDLESMRRLAEDPRGHWSWGIKVTSGRAEVGRNKTDARGK</sequence>
<dbReference type="Proteomes" id="UP001303760">
    <property type="component" value="Unassembled WGS sequence"/>
</dbReference>
<evidence type="ECO:0000313" key="4">
    <source>
        <dbReference type="Proteomes" id="UP001303760"/>
    </source>
</evidence>
<dbReference type="SMART" id="SM00317">
    <property type="entry name" value="SET"/>
    <property type="match status" value="1"/>
</dbReference>
<dbReference type="Gene3D" id="2.170.270.10">
    <property type="entry name" value="SET domain"/>
    <property type="match status" value="1"/>
</dbReference>
<proteinExistence type="predicted"/>
<keyword evidence="1" id="KW-0732">Signal</keyword>
<name>A0AAN7CE78_9PEZI</name>
<protein>
    <submittedName>
        <fullName evidence="3">SET domain-containing protein 5</fullName>
    </submittedName>
</protein>
<reference evidence="3" key="2">
    <citation type="submission" date="2023-05" db="EMBL/GenBank/DDBJ databases">
        <authorList>
            <consortium name="Lawrence Berkeley National Laboratory"/>
            <person name="Steindorff A."/>
            <person name="Hensen N."/>
            <person name="Bonometti L."/>
            <person name="Westerberg I."/>
            <person name="Brannstrom I.O."/>
            <person name="Guillou S."/>
            <person name="Cros-Aarteil S."/>
            <person name="Calhoun S."/>
            <person name="Haridas S."/>
            <person name="Kuo A."/>
            <person name="Mondo S."/>
            <person name="Pangilinan J."/>
            <person name="Riley R."/>
            <person name="Labutti K."/>
            <person name="Andreopoulos B."/>
            <person name="Lipzen A."/>
            <person name="Chen C."/>
            <person name="Yanf M."/>
            <person name="Daum C."/>
            <person name="Ng V."/>
            <person name="Clum A."/>
            <person name="Ohm R."/>
            <person name="Martin F."/>
            <person name="Silar P."/>
            <person name="Natvig D."/>
            <person name="Lalanne C."/>
            <person name="Gautier V."/>
            <person name="Ament-Velasquez S.L."/>
            <person name="Kruys A."/>
            <person name="Hutchinson M.I."/>
            <person name="Powell A.J."/>
            <person name="Barry K."/>
            <person name="Miller A.N."/>
            <person name="Grigoriev I.V."/>
            <person name="Debuchy R."/>
            <person name="Gladieux P."/>
            <person name="Thoren M.H."/>
            <person name="Johannesson H."/>
        </authorList>
    </citation>
    <scope>NUCLEOTIDE SEQUENCE</scope>
    <source>
        <strain evidence="3">CBS 532.94</strain>
    </source>
</reference>
<reference evidence="3" key="1">
    <citation type="journal article" date="2023" name="Mol. Phylogenet. Evol.">
        <title>Genome-scale phylogeny and comparative genomics of the fungal order Sordariales.</title>
        <authorList>
            <person name="Hensen N."/>
            <person name="Bonometti L."/>
            <person name="Westerberg I."/>
            <person name="Brannstrom I.O."/>
            <person name="Guillou S."/>
            <person name="Cros-Aarteil S."/>
            <person name="Calhoun S."/>
            <person name="Haridas S."/>
            <person name="Kuo A."/>
            <person name="Mondo S."/>
            <person name="Pangilinan J."/>
            <person name="Riley R."/>
            <person name="LaButti K."/>
            <person name="Andreopoulos B."/>
            <person name="Lipzen A."/>
            <person name="Chen C."/>
            <person name="Yan M."/>
            <person name="Daum C."/>
            <person name="Ng V."/>
            <person name="Clum A."/>
            <person name="Steindorff A."/>
            <person name="Ohm R.A."/>
            <person name="Martin F."/>
            <person name="Silar P."/>
            <person name="Natvig D.O."/>
            <person name="Lalanne C."/>
            <person name="Gautier V."/>
            <person name="Ament-Velasquez S.L."/>
            <person name="Kruys A."/>
            <person name="Hutchinson M.I."/>
            <person name="Powell A.J."/>
            <person name="Barry K."/>
            <person name="Miller A.N."/>
            <person name="Grigoriev I.V."/>
            <person name="Debuchy R."/>
            <person name="Gladieux P."/>
            <person name="Hiltunen Thoren M."/>
            <person name="Johannesson H."/>
        </authorList>
    </citation>
    <scope>NUCLEOTIDE SEQUENCE</scope>
    <source>
        <strain evidence="3">CBS 532.94</strain>
    </source>
</reference>
<dbReference type="PANTHER" id="PTHR47332:SF6">
    <property type="entry name" value="SET DOMAIN-CONTAINING PROTEIN"/>
    <property type="match status" value="1"/>
</dbReference>
<dbReference type="CDD" id="cd20071">
    <property type="entry name" value="SET_SMYD"/>
    <property type="match status" value="1"/>
</dbReference>
<feature type="chain" id="PRO_5042920177" evidence="1">
    <location>
        <begin position="22"/>
        <end position="441"/>
    </location>
</feature>
<organism evidence="3 4">
    <name type="scientific">Achaetomium macrosporum</name>
    <dbReference type="NCBI Taxonomy" id="79813"/>
    <lineage>
        <taxon>Eukaryota</taxon>
        <taxon>Fungi</taxon>
        <taxon>Dikarya</taxon>
        <taxon>Ascomycota</taxon>
        <taxon>Pezizomycotina</taxon>
        <taxon>Sordariomycetes</taxon>
        <taxon>Sordariomycetidae</taxon>
        <taxon>Sordariales</taxon>
        <taxon>Chaetomiaceae</taxon>
        <taxon>Achaetomium</taxon>
    </lineage>
</organism>
<feature type="domain" description="SET" evidence="2">
    <location>
        <begin position="134"/>
        <end position="279"/>
    </location>
</feature>
<evidence type="ECO:0000313" key="3">
    <source>
        <dbReference type="EMBL" id="KAK4240433.1"/>
    </source>
</evidence>
<dbReference type="PANTHER" id="PTHR47332">
    <property type="entry name" value="SET DOMAIN-CONTAINING PROTEIN 5"/>
    <property type="match status" value="1"/>
</dbReference>
<dbReference type="AlphaFoldDB" id="A0AAN7CE78"/>
<dbReference type="InterPro" id="IPR053185">
    <property type="entry name" value="SET_domain_protein"/>
</dbReference>
<dbReference type="InterPro" id="IPR046341">
    <property type="entry name" value="SET_dom_sf"/>
</dbReference>
<gene>
    <name evidence="3" type="ORF">C8A03DRAFT_13227</name>
</gene>
<keyword evidence="4" id="KW-1185">Reference proteome</keyword>
<evidence type="ECO:0000256" key="1">
    <source>
        <dbReference type="SAM" id="SignalP"/>
    </source>
</evidence>
<dbReference type="SUPFAM" id="SSF82199">
    <property type="entry name" value="SET domain"/>
    <property type="match status" value="1"/>
</dbReference>
<dbReference type="InterPro" id="IPR001214">
    <property type="entry name" value="SET_dom"/>
</dbReference>
<accession>A0AAN7CE78</accession>
<evidence type="ECO:0000259" key="2">
    <source>
        <dbReference type="PROSITE" id="PS50280"/>
    </source>
</evidence>
<dbReference type="EMBL" id="MU860040">
    <property type="protein sequence ID" value="KAK4240433.1"/>
    <property type="molecule type" value="Genomic_DNA"/>
</dbReference>
<comment type="caution">
    <text evidence="3">The sequence shown here is derived from an EMBL/GenBank/DDBJ whole genome shotgun (WGS) entry which is preliminary data.</text>
</comment>